<dbReference type="PANTHER" id="PTHR30071">
    <property type="entry name" value="HEME EXPORTER PROTEIN C"/>
    <property type="match status" value="1"/>
</dbReference>
<reference evidence="8" key="4">
    <citation type="submission" date="2021-09" db="EMBL/GenBank/DDBJ databases">
        <authorList>
            <person name="Gilroy R."/>
        </authorList>
    </citation>
    <scope>NUCLEOTIDE SEQUENCE</scope>
    <source>
        <strain evidence="8">CHK149-3286</strain>
    </source>
</reference>
<proteinExistence type="predicted"/>
<feature type="domain" description="Cytochrome c assembly protein" evidence="6">
    <location>
        <begin position="57"/>
        <end position="265"/>
    </location>
</feature>
<feature type="transmembrane region" description="Helical" evidence="5">
    <location>
        <begin position="249"/>
        <end position="269"/>
    </location>
</feature>
<comment type="subcellular location">
    <subcellularLocation>
        <location evidence="1">Membrane</location>
        <topology evidence="1">Multi-pass membrane protein</topology>
    </subcellularLocation>
</comment>
<dbReference type="Proteomes" id="UP000706163">
    <property type="component" value="Unassembled WGS sequence"/>
</dbReference>
<feature type="transmembrane region" description="Helical" evidence="5">
    <location>
        <begin position="184"/>
        <end position="208"/>
    </location>
</feature>
<evidence type="ECO:0000256" key="3">
    <source>
        <dbReference type="ARBA" id="ARBA00022989"/>
    </source>
</evidence>
<evidence type="ECO:0000313" key="8">
    <source>
        <dbReference type="EMBL" id="HJF67919.1"/>
    </source>
</evidence>
<evidence type="ECO:0000256" key="1">
    <source>
        <dbReference type="ARBA" id="ARBA00004141"/>
    </source>
</evidence>
<organism evidence="9 10">
    <name type="scientific">Staphylococcus kloosii</name>
    <dbReference type="NCBI Taxonomy" id="29384"/>
    <lineage>
        <taxon>Bacteria</taxon>
        <taxon>Bacillati</taxon>
        <taxon>Bacillota</taxon>
        <taxon>Bacilli</taxon>
        <taxon>Bacillales</taxon>
        <taxon>Staphylococcaceae</taxon>
        <taxon>Staphylococcus</taxon>
    </lineage>
</organism>
<accession>A0A151A4E9</accession>
<keyword evidence="3 5" id="KW-1133">Transmembrane helix</keyword>
<feature type="transmembrane region" description="Helical" evidence="5">
    <location>
        <begin position="97"/>
        <end position="113"/>
    </location>
</feature>
<reference evidence="9 10" key="1">
    <citation type="submission" date="2016-02" db="EMBL/GenBank/DDBJ databases">
        <title>Draft genome sequence of hydrocarbon degrading Staphylococcus saprophyticus Strain CNV2, isolated from crude-oil contaminated soil from Noonmati Oil Refinery, Guwahati, Assam, India.</title>
        <authorList>
            <person name="Mukherjee A."/>
            <person name="Chettri B."/>
            <person name="Langpoklakpam J."/>
            <person name="Singh A.K."/>
            <person name="Chattopadhyay D.J."/>
        </authorList>
    </citation>
    <scope>NUCLEOTIDE SEQUENCE [LARGE SCALE GENOMIC DNA]</scope>
    <source>
        <strain evidence="9 10">CNV2</strain>
    </source>
</reference>
<sequence length="273" mass="31852">MQDSLFIRFHEIILFIYFVSISCYFYDFFRKNFKIRRLGFITLGIVWVLQTISLSLFINQTRSVPLSNIFDILFIITWLIISISIVINVIRPIDFSIFLFNLVGFILIALNTFQPMNYLEKGEKITVINELLIVHISFATLSYALFALAFVNCILYLIQYNNLKQKRFTQKYFRLGSVATLEQIVFYSSLVGFLLLIISLILGAQWGINTIGFTTLIDKKVIFSFIIVILYALYILFRVKQLQSKHKLIYFNIVLFCLCIINLLFGPSISSFH</sequence>
<comment type="caution">
    <text evidence="9">The sequence shown here is derived from an EMBL/GenBank/DDBJ whole genome shotgun (WGS) entry which is preliminary data.</text>
</comment>
<dbReference type="Pfam" id="PF01578">
    <property type="entry name" value="Cytochrom_C_asm"/>
    <property type="match status" value="1"/>
</dbReference>
<evidence type="ECO:0000313" key="10">
    <source>
        <dbReference type="Proteomes" id="UP000075418"/>
    </source>
</evidence>
<reference evidence="8" key="3">
    <citation type="journal article" date="2021" name="PeerJ">
        <title>Extensive microbial diversity within the chicken gut microbiome revealed by metagenomics and culture.</title>
        <authorList>
            <person name="Gilroy R."/>
            <person name="Ravi A."/>
            <person name="Getino M."/>
            <person name="Pursley I."/>
            <person name="Horton D.L."/>
            <person name="Alikhan N.F."/>
            <person name="Baker D."/>
            <person name="Gharbi K."/>
            <person name="Hall N."/>
            <person name="Watson M."/>
            <person name="Adriaenssens E.M."/>
            <person name="Foster-Nyarko E."/>
            <person name="Jarju S."/>
            <person name="Secka A."/>
            <person name="Antonio M."/>
            <person name="Oren A."/>
            <person name="Chaudhuri R.R."/>
            <person name="La Ragione R."/>
            <person name="Hildebrand F."/>
            <person name="Pallen M.J."/>
        </authorList>
    </citation>
    <scope>NUCLEOTIDE SEQUENCE</scope>
    <source>
        <strain evidence="8">CHK149-3286</strain>
    </source>
</reference>
<dbReference type="AlphaFoldDB" id="A0A151A4E9"/>
<evidence type="ECO:0000313" key="9">
    <source>
        <dbReference type="EMBL" id="KYH14294.1"/>
    </source>
</evidence>
<feature type="transmembrane region" description="Helical" evidence="5">
    <location>
        <begin position="38"/>
        <end position="58"/>
    </location>
</feature>
<dbReference type="GeneID" id="69905196"/>
<name>A0A151A4E9_9STAP</name>
<dbReference type="PANTHER" id="PTHR30071:SF15">
    <property type="entry name" value="PROTEIN HEMX"/>
    <property type="match status" value="1"/>
</dbReference>
<gene>
    <name evidence="9" type="ORF">A0131_05830</name>
    <name evidence="8" type="ORF">K8V85_06370</name>
    <name evidence="7" type="ORF">SKL01_01960</name>
</gene>
<dbReference type="KEGG" id="skl:C7J89_07560"/>
<dbReference type="GO" id="GO:0017004">
    <property type="term" value="P:cytochrome complex assembly"/>
    <property type="evidence" value="ECO:0007669"/>
    <property type="project" value="InterPro"/>
</dbReference>
<evidence type="ECO:0000256" key="5">
    <source>
        <dbReference type="SAM" id="Phobius"/>
    </source>
</evidence>
<dbReference type="OrthoDB" id="2417400at2"/>
<evidence type="ECO:0000256" key="2">
    <source>
        <dbReference type="ARBA" id="ARBA00022692"/>
    </source>
</evidence>
<evidence type="ECO:0000313" key="11">
    <source>
        <dbReference type="Proteomes" id="UP000321040"/>
    </source>
</evidence>
<feature type="transmembrane region" description="Helical" evidence="5">
    <location>
        <begin position="6"/>
        <end position="26"/>
    </location>
</feature>
<dbReference type="GO" id="GO:0005886">
    <property type="term" value="C:plasma membrane"/>
    <property type="evidence" value="ECO:0007669"/>
    <property type="project" value="TreeGrafter"/>
</dbReference>
<reference evidence="7 11" key="2">
    <citation type="submission" date="2019-07" db="EMBL/GenBank/DDBJ databases">
        <title>Whole genome shotgun sequence of Staphylococcus kloosii NBRC 109624.</title>
        <authorList>
            <person name="Hosoyama A."/>
            <person name="Uohara A."/>
            <person name="Ohji S."/>
            <person name="Ichikawa N."/>
        </authorList>
    </citation>
    <scope>NUCLEOTIDE SEQUENCE [LARGE SCALE GENOMIC DNA]</scope>
    <source>
        <strain evidence="7 11">NBRC 109624</strain>
    </source>
</reference>
<keyword evidence="2 5" id="KW-0812">Transmembrane</keyword>
<protein>
    <submittedName>
        <fullName evidence="7 9">Cytochrome C assembly protein</fullName>
    </submittedName>
    <submittedName>
        <fullName evidence="8">Cytochrome c biogenesis protein</fullName>
    </submittedName>
</protein>
<keyword evidence="11" id="KW-1185">Reference proteome</keyword>
<feature type="transmembrane region" description="Helical" evidence="5">
    <location>
        <begin position="220"/>
        <end position="237"/>
    </location>
</feature>
<feature type="transmembrane region" description="Helical" evidence="5">
    <location>
        <begin position="133"/>
        <end position="158"/>
    </location>
</feature>
<dbReference type="Proteomes" id="UP000075418">
    <property type="component" value="Unassembled WGS sequence"/>
</dbReference>
<evidence type="ECO:0000256" key="4">
    <source>
        <dbReference type="ARBA" id="ARBA00023136"/>
    </source>
</evidence>
<keyword evidence="4 5" id="KW-0472">Membrane</keyword>
<dbReference type="GO" id="GO:0020037">
    <property type="term" value="F:heme binding"/>
    <property type="evidence" value="ECO:0007669"/>
    <property type="project" value="InterPro"/>
</dbReference>
<dbReference type="RefSeq" id="WP_061854478.1">
    <property type="nucleotide sequence ID" value="NZ_BKAQ01000002.1"/>
</dbReference>
<dbReference type="Proteomes" id="UP000321040">
    <property type="component" value="Unassembled WGS sequence"/>
</dbReference>
<dbReference type="EMBL" id="LUGM01000002">
    <property type="protein sequence ID" value="KYH14294.1"/>
    <property type="molecule type" value="Genomic_DNA"/>
</dbReference>
<dbReference type="InterPro" id="IPR002541">
    <property type="entry name" value="Cyt_c_assembly"/>
</dbReference>
<evidence type="ECO:0000259" key="6">
    <source>
        <dbReference type="Pfam" id="PF01578"/>
    </source>
</evidence>
<evidence type="ECO:0000313" key="7">
    <source>
        <dbReference type="EMBL" id="GEP81018.1"/>
    </source>
</evidence>
<accession>A0A2T4RCA0</accession>
<dbReference type="InterPro" id="IPR045062">
    <property type="entry name" value="Cyt_c_biogenesis_CcsA/CcmC"/>
</dbReference>
<feature type="transmembrane region" description="Helical" evidence="5">
    <location>
        <begin position="70"/>
        <end position="90"/>
    </location>
</feature>
<dbReference type="EMBL" id="DYVT01000070">
    <property type="protein sequence ID" value="HJF67919.1"/>
    <property type="molecule type" value="Genomic_DNA"/>
</dbReference>
<dbReference type="EMBL" id="BKAQ01000002">
    <property type="protein sequence ID" value="GEP81018.1"/>
    <property type="molecule type" value="Genomic_DNA"/>
</dbReference>